<evidence type="ECO:0000313" key="1">
    <source>
        <dbReference type="EMBL" id="SCQ18020.1"/>
    </source>
</evidence>
<dbReference type="RefSeq" id="WP_060827150.1">
    <property type="nucleotide sequence ID" value="NZ_CAUTOH010000019.1"/>
</dbReference>
<proteinExistence type="predicted"/>
<sequence>MRVSMKSSISVVQCYMLVRRFGVRIGESNLTVTELNYKDNTRTEKQQAGYSVYLVNNTITDRNEL</sequence>
<evidence type="ECO:0000313" key="2">
    <source>
        <dbReference type="Proteomes" id="UP000182057"/>
    </source>
</evidence>
<gene>
    <name evidence="1" type="ORF">TFUB20_00206</name>
</gene>
<accession>A0A1D3UD27</accession>
<dbReference type="Proteomes" id="UP000182057">
    <property type="component" value="Unassembled WGS sequence"/>
</dbReference>
<dbReference type="EMBL" id="FMMM01000014">
    <property type="protein sequence ID" value="SCQ18020.1"/>
    <property type="molecule type" value="Genomic_DNA"/>
</dbReference>
<protein>
    <submittedName>
        <fullName evidence="1">Uncharacterized protein</fullName>
    </submittedName>
</protein>
<name>A0A1D3UD27_TANFO</name>
<dbReference type="AlphaFoldDB" id="A0A1D3UD27"/>
<reference evidence="1 2" key="1">
    <citation type="submission" date="2016-09" db="EMBL/GenBank/DDBJ databases">
        <authorList>
            <person name="Capua I."/>
            <person name="De Benedictis P."/>
            <person name="Joannis T."/>
            <person name="Lombin L.H."/>
            <person name="Cattoli G."/>
        </authorList>
    </citation>
    <scope>NUCLEOTIDE SEQUENCE [LARGE SCALE GENOMIC DNA]</scope>
    <source>
        <strain evidence="1 2">UB20</strain>
    </source>
</reference>
<organism evidence="1 2">
    <name type="scientific">Tannerella forsythia</name>
    <name type="common">Bacteroides forsythus</name>
    <dbReference type="NCBI Taxonomy" id="28112"/>
    <lineage>
        <taxon>Bacteria</taxon>
        <taxon>Pseudomonadati</taxon>
        <taxon>Bacteroidota</taxon>
        <taxon>Bacteroidia</taxon>
        <taxon>Bacteroidales</taxon>
        <taxon>Tannerellaceae</taxon>
        <taxon>Tannerella</taxon>
    </lineage>
</organism>